<keyword evidence="2" id="KW-1185">Reference proteome</keyword>
<proteinExistence type="predicted"/>
<evidence type="ECO:0000313" key="1">
    <source>
        <dbReference type="EMBL" id="CAG8822480.1"/>
    </source>
</evidence>
<accession>A0A9N9KFE7</accession>
<protein>
    <submittedName>
        <fullName evidence="1">18039_t:CDS:1</fullName>
    </submittedName>
</protein>
<dbReference type="Proteomes" id="UP000789405">
    <property type="component" value="Unassembled WGS sequence"/>
</dbReference>
<evidence type="ECO:0000313" key="2">
    <source>
        <dbReference type="Proteomes" id="UP000789405"/>
    </source>
</evidence>
<sequence length="68" mass="7867">NVKKDLTVFARVNQRNVNTLHQTDGYLMRHFTATHRVHLCKRDYVSPCSDIKMLVFSTVPLIKPRAKG</sequence>
<feature type="non-terminal residue" evidence="1">
    <location>
        <position position="1"/>
    </location>
</feature>
<gene>
    <name evidence="1" type="ORF">DERYTH_LOCUS27309</name>
</gene>
<dbReference type="AlphaFoldDB" id="A0A9N9KFE7"/>
<comment type="caution">
    <text evidence="1">The sequence shown here is derived from an EMBL/GenBank/DDBJ whole genome shotgun (WGS) entry which is preliminary data.</text>
</comment>
<name>A0A9N9KFE7_9GLOM</name>
<reference evidence="1" key="1">
    <citation type="submission" date="2021-06" db="EMBL/GenBank/DDBJ databases">
        <authorList>
            <person name="Kallberg Y."/>
            <person name="Tangrot J."/>
            <person name="Rosling A."/>
        </authorList>
    </citation>
    <scope>NUCLEOTIDE SEQUENCE</scope>
    <source>
        <strain evidence="1">MA453B</strain>
    </source>
</reference>
<organism evidence="1 2">
    <name type="scientific">Dentiscutata erythropus</name>
    <dbReference type="NCBI Taxonomy" id="1348616"/>
    <lineage>
        <taxon>Eukaryota</taxon>
        <taxon>Fungi</taxon>
        <taxon>Fungi incertae sedis</taxon>
        <taxon>Mucoromycota</taxon>
        <taxon>Glomeromycotina</taxon>
        <taxon>Glomeromycetes</taxon>
        <taxon>Diversisporales</taxon>
        <taxon>Gigasporaceae</taxon>
        <taxon>Dentiscutata</taxon>
    </lineage>
</organism>
<dbReference type="EMBL" id="CAJVPY010062189">
    <property type="protein sequence ID" value="CAG8822480.1"/>
    <property type="molecule type" value="Genomic_DNA"/>
</dbReference>